<evidence type="ECO:0000256" key="4">
    <source>
        <dbReference type="ARBA" id="ARBA00022801"/>
    </source>
</evidence>
<comment type="caution">
    <text evidence="7">The sequence shown here is derived from an EMBL/GenBank/DDBJ whole genome shotgun (WGS) entry which is preliminary data.</text>
</comment>
<protein>
    <submittedName>
        <fullName evidence="7">Exodeoxyribonuclease III</fullName>
        <ecNumber evidence="7">3.1.11.2</ecNumber>
    </submittedName>
</protein>
<dbReference type="InterPro" id="IPR036691">
    <property type="entry name" value="Endo/exonu/phosph_ase_sf"/>
</dbReference>
<dbReference type="CDD" id="cd09086">
    <property type="entry name" value="ExoIII-like_AP-endo"/>
    <property type="match status" value="1"/>
</dbReference>
<evidence type="ECO:0000256" key="5">
    <source>
        <dbReference type="ARBA" id="ARBA00022842"/>
    </source>
</evidence>
<dbReference type="Pfam" id="PF03372">
    <property type="entry name" value="Exo_endo_phos"/>
    <property type="match status" value="1"/>
</dbReference>
<dbReference type="GO" id="GO:0008311">
    <property type="term" value="F:double-stranded DNA 3'-5' DNA exonuclease activity"/>
    <property type="evidence" value="ECO:0007669"/>
    <property type="project" value="UniProtKB-EC"/>
</dbReference>
<reference evidence="7" key="1">
    <citation type="submission" date="2016-10" db="EMBL/GenBank/DDBJ databases">
        <title>Sequence of Gallionella enrichment culture.</title>
        <authorList>
            <person name="Poehlein A."/>
            <person name="Muehling M."/>
            <person name="Daniel R."/>
        </authorList>
    </citation>
    <scope>NUCLEOTIDE SEQUENCE</scope>
</reference>
<dbReference type="EMBL" id="MLJW01000091">
    <property type="protein sequence ID" value="OIR00781.1"/>
    <property type="molecule type" value="Genomic_DNA"/>
</dbReference>
<dbReference type="InterPro" id="IPR005135">
    <property type="entry name" value="Endo/exonuclease/phosphatase"/>
</dbReference>
<gene>
    <name evidence="7" type="primary">xthA_4</name>
    <name evidence="7" type="ORF">GALL_171180</name>
</gene>
<evidence type="ECO:0000256" key="1">
    <source>
        <dbReference type="ARBA" id="ARBA00001946"/>
    </source>
</evidence>
<keyword evidence="5" id="KW-0460">Magnesium</keyword>
<comment type="cofactor">
    <cofactor evidence="1">
        <name>Mg(2+)</name>
        <dbReference type="ChEBI" id="CHEBI:18420"/>
    </cofactor>
</comment>
<dbReference type="Gene3D" id="3.60.10.10">
    <property type="entry name" value="Endonuclease/exonuclease/phosphatase"/>
    <property type="match status" value="1"/>
</dbReference>
<dbReference type="AlphaFoldDB" id="A0A1J5S986"/>
<proteinExistence type="inferred from homology"/>
<name>A0A1J5S986_9ZZZZ</name>
<organism evidence="7">
    <name type="scientific">mine drainage metagenome</name>
    <dbReference type="NCBI Taxonomy" id="410659"/>
    <lineage>
        <taxon>unclassified sequences</taxon>
        <taxon>metagenomes</taxon>
        <taxon>ecological metagenomes</taxon>
    </lineage>
</organism>
<dbReference type="NCBIfam" id="TIGR00633">
    <property type="entry name" value="xth"/>
    <property type="match status" value="1"/>
</dbReference>
<evidence type="ECO:0000256" key="2">
    <source>
        <dbReference type="ARBA" id="ARBA00007092"/>
    </source>
</evidence>
<evidence type="ECO:0000256" key="3">
    <source>
        <dbReference type="ARBA" id="ARBA00022723"/>
    </source>
</evidence>
<comment type="similarity">
    <text evidence="2">Belongs to the DNA repair enzymes AP/ExoA family.</text>
</comment>
<dbReference type="GO" id="GO:0006281">
    <property type="term" value="P:DNA repair"/>
    <property type="evidence" value="ECO:0007669"/>
    <property type="project" value="InterPro"/>
</dbReference>
<evidence type="ECO:0000259" key="6">
    <source>
        <dbReference type="Pfam" id="PF03372"/>
    </source>
</evidence>
<dbReference type="PANTHER" id="PTHR43250:SF2">
    <property type="entry name" value="EXODEOXYRIBONUCLEASE III"/>
    <property type="match status" value="1"/>
</dbReference>
<dbReference type="GO" id="GO:0046872">
    <property type="term" value="F:metal ion binding"/>
    <property type="evidence" value="ECO:0007669"/>
    <property type="project" value="UniProtKB-KW"/>
</dbReference>
<dbReference type="PROSITE" id="PS51435">
    <property type="entry name" value="AP_NUCLEASE_F1_4"/>
    <property type="match status" value="1"/>
</dbReference>
<dbReference type="PROSITE" id="PS00726">
    <property type="entry name" value="AP_NUCLEASE_F1_1"/>
    <property type="match status" value="1"/>
</dbReference>
<feature type="domain" description="Endonuclease/exonuclease/phosphatase" evidence="6">
    <location>
        <begin position="6"/>
        <end position="254"/>
    </location>
</feature>
<dbReference type="NCBIfam" id="TIGR00195">
    <property type="entry name" value="exoDNase_III"/>
    <property type="match status" value="1"/>
</dbReference>
<accession>A0A1J5S986</accession>
<dbReference type="EC" id="3.1.11.2" evidence="7"/>
<sequence>MTLRIVTWNCNSVRLRLEQLAEIDEKLQPDVLCLQETKVVDDLFPREVLHRLGYAHLVVRGMKSYNGVAIASKRPLGEVQKPSWCGRDDCRHLSAVIDGITVHNLYIPAGGDVPDAAVNEKFAHKLAFLDALTEWFSAQDAHHPMVMLGDFNIAPLETDVWSHKQMLKVVSHTPVEVARLAALQASLGWVDGVRAVIPPAEKLYSWWSYRSSDWSAADKGRRLDHIWLTPPLAPRIRDAGVLRESRGWSPPSDHVPVLLEIG</sequence>
<keyword evidence="3" id="KW-0479">Metal-binding</keyword>
<keyword evidence="4 7" id="KW-0378">Hydrolase</keyword>
<dbReference type="InterPro" id="IPR037493">
    <property type="entry name" value="ExoIII-like"/>
</dbReference>
<dbReference type="InterPro" id="IPR020847">
    <property type="entry name" value="AP_endonuclease_F1_BS"/>
</dbReference>
<dbReference type="PANTHER" id="PTHR43250">
    <property type="entry name" value="EXODEOXYRIBONUCLEASE III"/>
    <property type="match status" value="1"/>
</dbReference>
<dbReference type="InterPro" id="IPR004808">
    <property type="entry name" value="AP_endonuc_1"/>
</dbReference>
<dbReference type="SUPFAM" id="SSF56219">
    <property type="entry name" value="DNase I-like"/>
    <property type="match status" value="1"/>
</dbReference>
<dbReference type="GO" id="GO:0004519">
    <property type="term" value="F:endonuclease activity"/>
    <property type="evidence" value="ECO:0007669"/>
    <property type="project" value="InterPro"/>
</dbReference>
<evidence type="ECO:0000313" key="7">
    <source>
        <dbReference type="EMBL" id="OIR00781.1"/>
    </source>
</evidence>
<dbReference type="GO" id="GO:0003677">
    <property type="term" value="F:DNA binding"/>
    <property type="evidence" value="ECO:0007669"/>
    <property type="project" value="InterPro"/>
</dbReference>